<organism evidence="7 8">
    <name type="scientific">Lentisphaera araneosa HTCC2155</name>
    <dbReference type="NCBI Taxonomy" id="313628"/>
    <lineage>
        <taxon>Bacteria</taxon>
        <taxon>Pseudomonadati</taxon>
        <taxon>Lentisphaerota</taxon>
        <taxon>Lentisphaeria</taxon>
        <taxon>Lentisphaerales</taxon>
        <taxon>Lentisphaeraceae</taxon>
        <taxon>Lentisphaera</taxon>
    </lineage>
</organism>
<dbReference type="Proteomes" id="UP000004947">
    <property type="component" value="Unassembled WGS sequence"/>
</dbReference>
<dbReference type="AlphaFoldDB" id="A6DI30"/>
<dbReference type="GO" id="GO:0046872">
    <property type="term" value="F:metal ion binding"/>
    <property type="evidence" value="ECO:0007669"/>
    <property type="project" value="UniProtKB-KW"/>
</dbReference>
<proteinExistence type="inferred from homology"/>
<evidence type="ECO:0000313" key="8">
    <source>
        <dbReference type="Proteomes" id="UP000004947"/>
    </source>
</evidence>
<evidence type="ECO:0000256" key="4">
    <source>
        <dbReference type="ARBA" id="ARBA00022837"/>
    </source>
</evidence>
<accession>A6DI30</accession>
<keyword evidence="2" id="KW-0479">Metal-binding</keyword>
<evidence type="ECO:0000256" key="1">
    <source>
        <dbReference type="ARBA" id="ARBA00008779"/>
    </source>
</evidence>
<evidence type="ECO:0000256" key="3">
    <source>
        <dbReference type="ARBA" id="ARBA00022801"/>
    </source>
</evidence>
<dbReference type="InterPro" id="IPR000917">
    <property type="entry name" value="Sulfatase_N"/>
</dbReference>
<dbReference type="PANTHER" id="PTHR42693:SF53">
    <property type="entry name" value="ENDO-4-O-SULFATASE"/>
    <property type="match status" value="1"/>
</dbReference>
<keyword evidence="8" id="KW-1185">Reference proteome</keyword>
<dbReference type="InterPro" id="IPR017850">
    <property type="entry name" value="Alkaline_phosphatase_core_sf"/>
</dbReference>
<dbReference type="Gene3D" id="3.30.1120.10">
    <property type="match status" value="1"/>
</dbReference>
<dbReference type="eggNOG" id="COG3119">
    <property type="taxonomic scope" value="Bacteria"/>
</dbReference>
<dbReference type="PROSITE" id="PS00523">
    <property type="entry name" value="SULFATASE_1"/>
    <property type="match status" value="1"/>
</dbReference>
<gene>
    <name evidence="7" type="ORF">LNTAR_08944</name>
</gene>
<evidence type="ECO:0000256" key="5">
    <source>
        <dbReference type="SAM" id="MobiDB-lite"/>
    </source>
</evidence>
<dbReference type="EMBL" id="ABCK01000004">
    <property type="protein sequence ID" value="EDM28684.1"/>
    <property type="molecule type" value="Genomic_DNA"/>
</dbReference>
<sequence>MRTLLLITFSLLGFISIADKKKLPNFIYCITDDQGWGDVGYNGHPILKTPELDAMAADGLRCDRFYAAASVCSPTRATVVTGRNNWRVNISSPTAYGEASLPKEEITLGQYLKPLGYTSAHFGKWHIGEFDKEIAKHHYMPPWEAGFDVTFSTRNVIATYDPYQKASKGKSGDELLKANKMLYYDNGVMIPMEKALNDPSLKGDDSRIVMDRAETFIRDMAKDDKPFYIYLCFHAVHTPLVTIPEYHKKFYSDLDAKSANYFSNISAIDGQMGRLRKLLRELNIADNTMLWYSSDNGPNLKKKDNIKYGEAQDGKFNYTPIGSTGAYKGWKRYLWEGGVRVCGLVEWPAMIKQGIDHDYPIVTTDFVPTALAAVGISPNPNKPIDGENLLPYFKGEVSKRQTPIGFHSNGWDAWMTHRYKIVKGGKPGQGTEGEWELYDMINDPLEENNIAKENPEVFQQLYKDWEVWAADAAKDCATTMDKYPPIPGLKHLTKQGKSSDGNKDKKAKGKNKKKNDSKD</sequence>
<protein>
    <submittedName>
        <fullName evidence="7">N-acetylgalactosamine-6-sulfatase</fullName>
    </submittedName>
</protein>
<evidence type="ECO:0000259" key="6">
    <source>
        <dbReference type="Pfam" id="PF00884"/>
    </source>
</evidence>
<dbReference type="InterPro" id="IPR024607">
    <property type="entry name" value="Sulfatase_CS"/>
</dbReference>
<dbReference type="OrthoDB" id="816642at2"/>
<evidence type="ECO:0000256" key="2">
    <source>
        <dbReference type="ARBA" id="ARBA00022723"/>
    </source>
</evidence>
<feature type="domain" description="Sulfatase N-terminal" evidence="6">
    <location>
        <begin position="24"/>
        <end position="376"/>
    </location>
</feature>
<reference evidence="7 8" key="1">
    <citation type="journal article" date="2010" name="J. Bacteriol.">
        <title>Genome sequence of Lentisphaera araneosa HTCC2155T, the type species of the order Lentisphaerales in the phylum Lentisphaerae.</title>
        <authorList>
            <person name="Thrash J.C."/>
            <person name="Cho J.C."/>
            <person name="Vergin K.L."/>
            <person name="Morris R.M."/>
            <person name="Giovannoni S.J."/>
        </authorList>
    </citation>
    <scope>NUCLEOTIDE SEQUENCE [LARGE SCALE GENOMIC DNA]</scope>
    <source>
        <strain evidence="7 8">HTCC2155</strain>
    </source>
</reference>
<dbReference type="RefSeq" id="WP_007277563.1">
    <property type="nucleotide sequence ID" value="NZ_ABCK01000004.1"/>
</dbReference>
<dbReference type="SUPFAM" id="SSF53649">
    <property type="entry name" value="Alkaline phosphatase-like"/>
    <property type="match status" value="1"/>
</dbReference>
<keyword evidence="4" id="KW-0106">Calcium</keyword>
<dbReference type="InterPro" id="IPR050738">
    <property type="entry name" value="Sulfatase"/>
</dbReference>
<dbReference type="PANTHER" id="PTHR42693">
    <property type="entry name" value="ARYLSULFATASE FAMILY MEMBER"/>
    <property type="match status" value="1"/>
</dbReference>
<feature type="region of interest" description="Disordered" evidence="5">
    <location>
        <begin position="481"/>
        <end position="519"/>
    </location>
</feature>
<dbReference type="Gene3D" id="3.40.720.10">
    <property type="entry name" value="Alkaline Phosphatase, subunit A"/>
    <property type="match status" value="1"/>
</dbReference>
<comment type="caution">
    <text evidence="7">The sequence shown here is derived from an EMBL/GenBank/DDBJ whole genome shotgun (WGS) entry which is preliminary data.</text>
</comment>
<keyword evidence="3" id="KW-0378">Hydrolase</keyword>
<comment type="similarity">
    <text evidence="1">Belongs to the sulfatase family.</text>
</comment>
<dbReference type="Pfam" id="PF00884">
    <property type="entry name" value="Sulfatase"/>
    <property type="match status" value="1"/>
</dbReference>
<name>A6DI30_9BACT</name>
<dbReference type="GO" id="GO:0004065">
    <property type="term" value="F:arylsulfatase activity"/>
    <property type="evidence" value="ECO:0007669"/>
    <property type="project" value="TreeGrafter"/>
</dbReference>
<evidence type="ECO:0000313" key="7">
    <source>
        <dbReference type="EMBL" id="EDM28684.1"/>
    </source>
</evidence>
<dbReference type="STRING" id="313628.LNTAR_08944"/>